<dbReference type="SUPFAM" id="SSF47598">
    <property type="entry name" value="Ribbon-helix-helix"/>
    <property type="match status" value="1"/>
</dbReference>
<name>A0A318KGW5_9FIRM</name>
<organism evidence="1 2">
    <name type="scientific">Dielma fastidiosa</name>
    <dbReference type="NCBI Taxonomy" id="1034346"/>
    <lineage>
        <taxon>Bacteria</taxon>
        <taxon>Bacillati</taxon>
        <taxon>Bacillota</taxon>
        <taxon>Erysipelotrichia</taxon>
        <taxon>Erysipelotrichales</taxon>
        <taxon>Erysipelotrichaceae</taxon>
        <taxon>Dielma</taxon>
    </lineage>
</organism>
<evidence type="ECO:0000313" key="1">
    <source>
        <dbReference type="EMBL" id="PXX77384.1"/>
    </source>
</evidence>
<dbReference type="Proteomes" id="UP000247612">
    <property type="component" value="Unassembled WGS sequence"/>
</dbReference>
<protein>
    <submittedName>
        <fullName evidence="1">ParD-like antitoxin of type II ParDE toxin-antitoxin system</fullName>
    </submittedName>
</protein>
<dbReference type="RefSeq" id="WP_205408127.1">
    <property type="nucleotide sequence ID" value="NZ_CABKRQ010000010.1"/>
</dbReference>
<accession>A0A318KGW5</accession>
<dbReference type="AlphaFoldDB" id="A0A318KGW5"/>
<dbReference type="Gene3D" id="1.10.1220.10">
    <property type="entry name" value="Met repressor-like"/>
    <property type="match status" value="1"/>
</dbReference>
<keyword evidence="2" id="KW-1185">Reference proteome</keyword>
<dbReference type="EMBL" id="QJKH01000011">
    <property type="protein sequence ID" value="PXX77384.1"/>
    <property type="molecule type" value="Genomic_DNA"/>
</dbReference>
<proteinExistence type="predicted"/>
<dbReference type="InterPro" id="IPR013321">
    <property type="entry name" value="Arc_rbn_hlx_hlx"/>
</dbReference>
<dbReference type="GO" id="GO:0006355">
    <property type="term" value="P:regulation of DNA-templated transcription"/>
    <property type="evidence" value="ECO:0007669"/>
    <property type="project" value="InterPro"/>
</dbReference>
<comment type="caution">
    <text evidence="1">The sequence shown here is derived from an EMBL/GenBank/DDBJ whole genome shotgun (WGS) entry which is preliminary data.</text>
</comment>
<gene>
    <name evidence="1" type="ORF">DES51_111136</name>
</gene>
<evidence type="ECO:0000313" key="2">
    <source>
        <dbReference type="Proteomes" id="UP000247612"/>
    </source>
</evidence>
<sequence>MKNNDPYTSPECTRFTMRINTTLFDKIKAVAEQEKRSAAKQIEFILEQWVSENYPKE</sequence>
<dbReference type="InterPro" id="IPR010985">
    <property type="entry name" value="Ribbon_hlx_hlx"/>
</dbReference>
<dbReference type="STRING" id="1034346.GCA_000313565_03300"/>
<reference evidence="1 2" key="1">
    <citation type="submission" date="2018-05" db="EMBL/GenBank/DDBJ databases">
        <title>Genomic Encyclopedia of Type Strains, Phase IV (KMG-IV): sequencing the most valuable type-strain genomes for metagenomic binning, comparative biology and taxonomic classification.</title>
        <authorList>
            <person name="Goeker M."/>
        </authorList>
    </citation>
    <scope>NUCLEOTIDE SEQUENCE [LARGE SCALE GENOMIC DNA]</scope>
    <source>
        <strain evidence="1 2">JC118</strain>
    </source>
</reference>